<dbReference type="SUPFAM" id="SSF158544">
    <property type="entry name" value="GspK insert domain-like"/>
    <property type="match status" value="1"/>
</dbReference>
<dbReference type="InterPro" id="IPR038072">
    <property type="entry name" value="GspK_central_sf"/>
</dbReference>
<evidence type="ECO:0000256" key="6">
    <source>
        <dbReference type="ARBA" id="ARBA00022692"/>
    </source>
</evidence>
<keyword evidence="7" id="KW-0653">Protein transport</keyword>
<accession>A0A511X809</accession>
<feature type="domain" description="T2SS protein K first SAM-like" evidence="11">
    <location>
        <begin position="102"/>
        <end position="187"/>
    </location>
</feature>
<reference evidence="12 13" key="1">
    <citation type="submission" date="2019-07" db="EMBL/GenBank/DDBJ databases">
        <title>Whole genome shotgun sequence of Acetobacter nitrogenifigens NBRC 105050.</title>
        <authorList>
            <person name="Hosoyama A."/>
            <person name="Uohara A."/>
            <person name="Ohji S."/>
            <person name="Ichikawa N."/>
        </authorList>
    </citation>
    <scope>NUCLEOTIDE SEQUENCE [LARGE SCALE GENOMIC DNA]</scope>
    <source>
        <strain evidence="12 13">NBRC 105050</strain>
    </source>
</reference>
<sequence length="272" mass="29185">MTDRRDTRRGDEGGFALLLVLWMLGFLALLVSQTLSTGRSALRLGEVTLQRARLETMADAAITTELFSVATGASGADGVWKTSGDEKSPVQVRSVIERNKINPNAVSVTLMQALLVASGAPPDKATMLANAIFAWKNPDLQDQAPLPQGGEGSRCVPLGAPFHTFDDLAAVPGMTRELAQALAPHMSFAQMQPTSSLTRDPVVRAALVKAGLVIPGQAVQTENVEDEEALVVVDAKVSYGDGAMLRHAEVVLLPDARPVPWRVMRWETDDIH</sequence>
<evidence type="ECO:0000313" key="13">
    <source>
        <dbReference type="Proteomes" id="UP000321635"/>
    </source>
</evidence>
<protein>
    <submittedName>
        <fullName evidence="12">Type II secretion system protein K</fullName>
    </submittedName>
</protein>
<gene>
    <name evidence="12" type="primary">pefK</name>
    <name evidence="12" type="ORF">ANI02nite_09520</name>
</gene>
<feature type="transmembrane region" description="Helical" evidence="10">
    <location>
        <begin position="12"/>
        <end position="31"/>
    </location>
</feature>
<dbReference type="STRING" id="1120919.GCA_000429165_01712"/>
<evidence type="ECO:0000256" key="7">
    <source>
        <dbReference type="ARBA" id="ARBA00022927"/>
    </source>
</evidence>
<evidence type="ECO:0000256" key="2">
    <source>
        <dbReference type="ARBA" id="ARBA00007246"/>
    </source>
</evidence>
<dbReference type="Pfam" id="PF21687">
    <property type="entry name" value="T2SSK_1st"/>
    <property type="match status" value="1"/>
</dbReference>
<keyword evidence="5" id="KW-0997">Cell inner membrane</keyword>
<evidence type="ECO:0000256" key="1">
    <source>
        <dbReference type="ARBA" id="ARBA00004533"/>
    </source>
</evidence>
<dbReference type="InterPro" id="IPR049031">
    <property type="entry name" value="T2SSK_SAM-like_1st"/>
</dbReference>
<dbReference type="GO" id="GO:0005886">
    <property type="term" value="C:plasma membrane"/>
    <property type="evidence" value="ECO:0007669"/>
    <property type="project" value="UniProtKB-SubCell"/>
</dbReference>
<keyword evidence="6 10" id="KW-0812">Transmembrane</keyword>
<comment type="similarity">
    <text evidence="2">Belongs to the GSP K family.</text>
</comment>
<keyword evidence="8 10" id="KW-1133">Transmembrane helix</keyword>
<evidence type="ECO:0000313" key="12">
    <source>
        <dbReference type="EMBL" id="GEN59068.1"/>
    </source>
</evidence>
<evidence type="ECO:0000256" key="8">
    <source>
        <dbReference type="ARBA" id="ARBA00022989"/>
    </source>
</evidence>
<keyword evidence="9 10" id="KW-0472">Membrane</keyword>
<keyword evidence="4" id="KW-1003">Cell membrane</keyword>
<organism evidence="12 13">
    <name type="scientific">Acetobacter nitrogenifigens DSM 23921 = NBRC 105050</name>
    <dbReference type="NCBI Taxonomy" id="1120919"/>
    <lineage>
        <taxon>Bacteria</taxon>
        <taxon>Pseudomonadati</taxon>
        <taxon>Pseudomonadota</taxon>
        <taxon>Alphaproteobacteria</taxon>
        <taxon>Acetobacterales</taxon>
        <taxon>Acetobacteraceae</taxon>
        <taxon>Acetobacter</taxon>
    </lineage>
</organism>
<dbReference type="OrthoDB" id="7219799at2"/>
<dbReference type="RefSeq" id="WP_051292127.1">
    <property type="nucleotide sequence ID" value="NZ_AUBI01000005.1"/>
</dbReference>
<evidence type="ECO:0000256" key="9">
    <source>
        <dbReference type="ARBA" id="ARBA00023136"/>
    </source>
</evidence>
<dbReference type="EMBL" id="BJYF01000005">
    <property type="protein sequence ID" value="GEN59068.1"/>
    <property type="molecule type" value="Genomic_DNA"/>
</dbReference>
<dbReference type="PANTHER" id="PTHR38831:SF2">
    <property type="entry name" value="TYPE II SECRETION SYSTEM PROTEIN K"/>
    <property type="match status" value="1"/>
</dbReference>
<dbReference type="GO" id="GO:0009306">
    <property type="term" value="P:protein secretion"/>
    <property type="evidence" value="ECO:0007669"/>
    <property type="project" value="InterPro"/>
</dbReference>
<dbReference type="Gene3D" id="1.10.40.60">
    <property type="entry name" value="EpsJ-like"/>
    <property type="match status" value="1"/>
</dbReference>
<evidence type="ECO:0000259" key="11">
    <source>
        <dbReference type="Pfam" id="PF21687"/>
    </source>
</evidence>
<dbReference type="AlphaFoldDB" id="A0A511X809"/>
<comment type="subcellular location">
    <subcellularLocation>
        <location evidence="1">Cell inner membrane</location>
    </subcellularLocation>
</comment>
<evidence type="ECO:0000256" key="10">
    <source>
        <dbReference type="SAM" id="Phobius"/>
    </source>
</evidence>
<evidence type="ECO:0000256" key="5">
    <source>
        <dbReference type="ARBA" id="ARBA00022519"/>
    </source>
</evidence>
<dbReference type="InterPro" id="IPR005628">
    <property type="entry name" value="GspK"/>
</dbReference>
<name>A0A511X809_9PROT</name>
<evidence type="ECO:0000256" key="4">
    <source>
        <dbReference type="ARBA" id="ARBA00022475"/>
    </source>
</evidence>
<proteinExistence type="inferred from homology"/>
<comment type="caution">
    <text evidence="12">The sequence shown here is derived from an EMBL/GenBank/DDBJ whole genome shotgun (WGS) entry which is preliminary data.</text>
</comment>
<keyword evidence="13" id="KW-1185">Reference proteome</keyword>
<evidence type="ECO:0000256" key="3">
    <source>
        <dbReference type="ARBA" id="ARBA00022448"/>
    </source>
</evidence>
<dbReference type="PANTHER" id="PTHR38831">
    <property type="entry name" value="TYPE II SECRETION SYSTEM PROTEIN K"/>
    <property type="match status" value="1"/>
</dbReference>
<dbReference type="Proteomes" id="UP000321635">
    <property type="component" value="Unassembled WGS sequence"/>
</dbReference>
<keyword evidence="3" id="KW-0813">Transport</keyword>